<gene>
    <name evidence="2" type="ORF">C2E25_10170</name>
</gene>
<dbReference type="InterPro" id="IPR013785">
    <property type="entry name" value="Aldolase_TIM"/>
</dbReference>
<dbReference type="InterPro" id="IPR023885">
    <property type="entry name" value="4Fe4S-binding_SPASM_dom"/>
</dbReference>
<protein>
    <recommendedName>
        <fullName evidence="1">4Fe4S-binding SPASM domain-containing protein</fullName>
    </recommendedName>
</protein>
<dbReference type="SUPFAM" id="SSF102114">
    <property type="entry name" value="Radical SAM enzymes"/>
    <property type="match status" value="1"/>
</dbReference>
<evidence type="ECO:0000313" key="2">
    <source>
        <dbReference type="EMBL" id="PNU19904.1"/>
    </source>
</evidence>
<organism evidence="2 3">
    <name type="scientific">Geothermobacter hydrogeniphilus</name>
    <dbReference type="NCBI Taxonomy" id="1969733"/>
    <lineage>
        <taxon>Bacteria</taxon>
        <taxon>Pseudomonadati</taxon>
        <taxon>Thermodesulfobacteriota</taxon>
        <taxon>Desulfuromonadia</taxon>
        <taxon>Desulfuromonadales</taxon>
        <taxon>Geothermobacteraceae</taxon>
        <taxon>Geothermobacter</taxon>
    </lineage>
</organism>
<dbReference type="Proteomes" id="UP000236340">
    <property type="component" value="Unassembled WGS sequence"/>
</dbReference>
<dbReference type="EMBL" id="PPFX01000021">
    <property type="protein sequence ID" value="PNU19904.1"/>
    <property type="molecule type" value="Genomic_DNA"/>
</dbReference>
<dbReference type="Pfam" id="PF13186">
    <property type="entry name" value="SPASM"/>
    <property type="match status" value="1"/>
</dbReference>
<evidence type="ECO:0000313" key="3">
    <source>
        <dbReference type="Proteomes" id="UP000236340"/>
    </source>
</evidence>
<dbReference type="InterPro" id="IPR058240">
    <property type="entry name" value="rSAM_sf"/>
</dbReference>
<reference evidence="2 3" key="1">
    <citation type="journal article" date="2018" name="Genome Announc.">
        <title>Genome Sequence of Geothermobacter sp. HR-1 Iron Reducer from the Loihi Seamount.</title>
        <authorList>
            <person name="Smith H."/>
            <person name="Abuyen K."/>
            <person name="Tremblay J."/>
            <person name="Savalia P."/>
            <person name="Perez-Rodriguez I."/>
            <person name="Emerson D."/>
            <person name="Tully B."/>
            <person name="Amend J."/>
        </authorList>
    </citation>
    <scope>NUCLEOTIDE SEQUENCE [LARGE SCALE GENOMIC DNA]</scope>
    <source>
        <strain evidence="2 3">HR-1</strain>
    </source>
</reference>
<name>A0A2K2H9B8_9BACT</name>
<dbReference type="Gene3D" id="3.20.20.70">
    <property type="entry name" value="Aldolase class I"/>
    <property type="match status" value="1"/>
</dbReference>
<proteinExistence type="predicted"/>
<feature type="domain" description="4Fe4S-binding SPASM" evidence="1">
    <location>
        <begin position="218"/>
        <end position="277"/>
    </location>
</feature>
<dbReference type="OrthoDB" id="5401416at2"/>
<evidence type="ECO:0000259" key="1">
    <source>
        <dbReference type="Pfam" id="PF13186"/>
    </source>
</evidence>
<sequence>MAALDHLDAPLRMTWFLDDRLAPARQLLLAERLVEAGLFELTLTGRPLRCPVLGEILEILAGRGMQVSLVVTAADRGLLPVTGRPPARVLLDLGPVSGAVVPDWQGIEGDVQSLREAGCLPGLQLLPLRSSIRLLPDLFLLATDLAVDQVLLPNVPLADFSGEDPGPQLLRAEDLESFAGFWGRVDPRPPIPSGLVVHDLFLWEILCPGQRRDHYSGCQAGNSLGHLDAAGILYPCSSWNQPLGSLFDAAITDLWQRDLRRSIRDDIARQPDACNGCRVYARCLAGCRGLSRAFASEADECRGRDLMCSGRRES</sequence>
<dbReference type="RefSeq" id="WP_103115634.1">
    <property type="nucleotide sequence ID" value="NZ_PPFX01000021.1"/>
</dbReference>
<accession>A0A2K2H9B8</accession>
<dbReference type="NCBIfam" id="TIGR04085">
    <property type="entry name" value="rSAM_more_4Fe4S"/>
    <property type="match status" value="1"/>
</dbReference>
<comment type="caution">
    <text evidence="2">The sequence shown here is derived from an EMBL/GenBank/DDBJ whole genome shotgun (WGS) entry which is preliminary data.</text>
</comment>
<dbReference type="AlphaFoldDB" id="A0A2K2H9B8"/>